<reference evidence="1" key="1">
    <citation type="journal article" date="2014" name="Front. Microbiol.">
        <title>High frequency of phylogenetically diverse reductive dehalogenase-homologous genes in deep subseafloor sedimentary metagenomes.</title>
        <authorList>
            <person name="Kawai M."/>
            <person name="Futagami T."/>
            <person name="Toyoda A."/>
            <person name="Takaki Y."/>
            <person name="Nishi S."/>
            <person name="Hori S."/>
            <person name="Arai W."/>
            <person name="Tsubouchi T."/>
            <person name="Morono Y."/>
            <person name="Uchiyama I."/>
            <person name="Ito T."/>
            <person name="Fujiyama A."/>
            <person name="Inagaki F."/>
            <person name="Takami H."/>
        </authorList>
    </citation>
    <scope>NUCLEOTIDE SEQUENCE</scope>
    <source>
        <strain evidence="1">Expedition CK06-06</strain>
    </source>
</reference>
<proteinExistence type="predicted"/>
<gene>
    <name evidence="1" type="ORF">S01H1_03105</name>
</gene>
<name>X0SHD9_9ZZZZ</name>
<protein>
    <submittedName>
        <fullName evidence="1">Uncharacterized protein</fullName>
    </submittedName>
</protein>
<accession>X0SHD9</accession>
<evidence type="ECO:0000313" key="1">
    <source>
        <dbReference type="EMBL" id="GAF74511.1"/>
    </source>
</evidence>
<sequence length="65" mass="7322">MLLFGDHAAGTETSNRWETLSSIGSEKVPDPFVLQTRPKAKTEEDRIELWYLSPPNPQKVIVTVP</sequence>
<comment type="caution">
    <text evidence="1">The sequence shown here is derived from an EMBL/GenBank/DDBJ whole genome shotgun (WGS) entry which is preliminary data.</text>
</comment>
<organism evidence="1">
    <name type="scientific">marine sediment metagenome</name>
    <dbReference type="NCBI Taxonomy" id="412755"/>
    <lineage>
        <taxon>unclassified sequences</taxon>
        <taxon>metagenomes</taxon>
        <taxon>ecological metagenomes</taxon>
    </lineage>
</organism>
<dbReference type="EMBL" id="BARS01001645">
    <property type="protein sequence ID" value="GAF74511.1"/>
    <property type="molecule type" value="Genomic_DNA"/>
</dbReference>
<dbReference type="AlphaFoldDB" id="X0SHD9"/>